<comment type="similarity">
    <text evidence="2 13">Belongs to the SUA5 family.</text>
</comment>
<dbReference type="PROSITE" id="PS51163">
    <property type="entry name" value="YRDC"/>
    <property type="match status" value="1"/>
</dbReference>
<reference evidence="16" key="1">
    <citation type="journal article" date="2019" name="Int. J. Syst. Evol. Microbiol.">
        <title>The Global Catalogue of Microorganisms (GCM) 10K type strain sequencing project: providing services to taxonomists for standard genome sequencing and annotation.</title>
        <authorList>
            <consortium name="The Broad Institute Genomics Platform"/>
            <consortium name="The Broad Institute Genome Sequencing Center for Infectious Disease"/>
            <person name="Wu L."/>
            <person name="Ma J."/>
        </authorList>
    </citation>
    <scope>NUCLEOTIDE SEQUENCE [LARGE SCALE GENOMIC DNA]</scope>
    <source>
        <strain evidence="16">CGMCC-1.15741</strain>
    </source>
</reference>
<dbReference type="InterPro" id="IPR010923">
    <property type="entry name" value="T(6)A37_SUA5"/>
</dbReference>
<evidence type="ECO:0000313" key="16">
    <source>
        <dbReference type="Proteomes" id="UP001596303"/>
    </source>
</evidence>
<evidence type="ECO:0000256" key="1">
    <source>
        <dbReference type="ARBA" id="ARBA00004496"/>
    </source>
</evidence>
<evidence type="ECO:0000256" key="9">
    <source>
        <dbReference type="ARBA" id="ARBA00022741"/>
    </source>
</evidence>
<feature type="domain" description="YrdC-like" evidence="14">
    <location>
        <begin position="4"/>
        <end position="191"/>
    </location>
</feature>
<evidence type="ECO:0000256" key="4">
    <source>
        <dbReference type="ARBA" id="ARBA00015492"/>
    </source>
</evidence>
<dbReference type="InterPro" id="IPR006070">
    <property type="entry name" value="Sua5-like_dom"/>
</dbReference>
<protein>
    <recommendedName>
        <fullName evidence="4 13">Threonylcarbamoyl-AMP synthase</fullName>
        <shortName evidence="13">TC-AMP synthase</shortName>
        <ecNumber evidence="3 13">2.7.7.87</ecNumber>
    </recommendedName>
    <alternativeName>
        <fullName evidence="11 13">L-threonylcarbamoyladenylate synthase</fullName>
    </alternativeName>
</protein>
<keyword evidence="8 13" id="KW-0548">Nucleotidyltransferase</keyword>
<evidence type="ECO:0000256" key="3">
    <source>
        <dbReference type="ARBA" id="ARBA00012584"/>
    </source>
</evidence>
<gene>
    <name evidence="15" type="ORF">ACFQDM_17125</name>
</gene>
<keyword evidence="7 13" id="KW-0819">tRNA processing</keyword>
<dbReference type="Gene3D" id="3.90.870.10">
    <property type="entry name" value="DHBP synthase"/>
    <property type="match status" value="1"/>
</dbReference>
<keyword evidence="5 13" id="KW-0963">Cytoplasm</keyword>
<evidence type="ECO:0000256" key="2">
    <source>
        <dbReference type="ARBA" id="ARBA00007663"/>
    </source>
</evidence>
<keyword evidence="10 13" id="KW-0067">ATP-binding</keyword>
<dbReference type="NCBIfam" id="TIGR00057">
    <property type="entry name" value="L-threonylcarbamoyladenylate synthase"/>
    <property type="match status" value="1"/>
</dbReference>
<comment type="subcellular location">
    <subcellularLocation>
        <location evidence="1 13">Cytoplasm</location>
    </subcellularLocation>
</comment>
<name>A0ABW1SF18_9PROT</name>
<dbReference type="PANTHER" id="PTHR17490:SF16">
    <property type="entry name" value="THREONYLCARBAMOYL-AMP SYNTHASE"/>
    <property type="match status" value="1"/>
</dbReference>
<dbReference type="Gene3D" id="3.40.50.11030">
    <property type="entry name" value="Threonylcarbamoyl-AMP synthase, C-terminal domain"/>
    <property type="match status" value="1"/>
</dbReference>
<dbReference type="SUPFAM" id="SSF55821">
    <property type="entry name" value="YrdC/RibB"/>
    <property type="match status" value="1"/>
</dbReference>
<evidence type="ECO:0000259" key="14">
    <source>
        <dbReference type="PROSITE" id="PS51163"/>
    </source>
</evidence>
<evidence type="ECO:0000256" key="12">
    <source>
        <dbReference type="ARBA" id="ARBA00048366"/>
    </source>
</evidence>
<dbReference type="Pfam" id="PF03481">
    <property type="entry name" value="Sua5_C"/>
    <property type="match status" value="1"/>
</dbReference>
<evidence type="ECO:0000256" key="13">
    <source>
        <dbReference type="PIRNR" id="PIRNR004930"/>
    </source>
</evidence>
<evidence type="ECO:0000256" key="7">
    <source>
        <dbReference type="ARBA" id="ARBA00022694"/>
    </source>
</evidence>
<dbReference type="InterPro" id="IPR017945">
    <property type="entry name" value="DHBP_synth_RibB-like_a/b_dom"/>
</dbReference>
<keyword evidence="9 13" id="KW-0547">Nucleotide-binding</keyword>
<keyword evidence="6 13" id="KW-0808">Transferase</keyword>
<evidence type="ECO:0000256" key="8">
    <source>
        <dbReference type="ARBA" id="ARBA00022695"/>
    </source>
</evidence>
<dbReference type="EC" id="2.7.7.87" evidence="3 13"/>
<comment type="caution">
    <text evidence="15">The sequence shown here is derived from an EMBL/GenBank/DDBJ whole genome shotgun (WGS) entry which is preliminary data.</text>
</comment>
<dbReference type="Pfam" id="PF01300">
    <property type="entry name" value="Sua5_yciO_yrdC"/>
    <property type="match status" value="1"/>
</dbReference>
<evidence type="ECO:0000313" key="15">
    <source>
        <dbReference type="EMBL" id="MFC6199804.1"/>
    </source>
</evidence>
<evidence type="ECO:0000256" key="6">
    <source>
        <dbReference type="ARBA" id="ARBA00022679"/>
    </source>
</evidence>
<evidence type="ECO:0000256" key="10">
    <source>
        <dbReference type="ARBA" id="ARBA00022840"/>
    </source>
</evidence>
<comment type="function">
    <text evidence="13">Required for the formation of a threonylcarbamoyl group on adenosine at position 37 (t(6)A37) in tRNAs that read codons beginning with adenine.</text>
</comment>
<dbReference type="Proteomes" id="UP001596303">
    <property type="component" value="Unassembled WGS sequence"/>
</dbReference>
<dbReference type="PANTHER" id="PTHR17490">
    <property type="entry name" value="SUA5"/>
    <property type="match status" value="1"/>
</dbReference>
<organism evidence="15 16">
    <name type="scientific">Ponticaulis profundi</name>
    <dbReference type="NCBI Taxonomy" id="2665222"/>
    <lineage>
        <taxon>Bacteria</taxon>
        <taxon>Pseudomonadati</taxon>
        <taxon>Pseudomonadota</taxon>
        <taxon>Alphaproteobacteria</taxon>
        <taxon>Hyphomonadales</taxon>
        <taxon>Hyphomonadaceae</taxon>
        <taxon>Ponticaulis</taxon>
    </lineage>
</organism>
<sequence>MTMSANLSSALSALRAGKLVGMPTETVYGLAGDATNPKAVAAIYALKQRPSFNPLIAHIASIEMAQDQARFSPTALKLSRAFWPGPMTLVLPVSDTNTVCDLARAGLETQALRWPRHELAQQLISDFGKPIVAPSANKSGKVSPTQPEHVREEFGDELPIILDGGPSVLGLESTVLFVEDDKVTLLRPGSLARRDIEALVGPIQSALHDDTAPKSPGMLSRHYAPKAKLRLNAASPEADETYLGFGRSFDHGPHSLSRSGDLQEAASNLYAMLRDLDEISDKIAIAPIPDEGLGEAINDRLKRASL</sequence>
<evidence type="ECO:0000256" key="5">
    <source>
        <dbReference type="ARBA" id="ARBA00022490"/>
    </source>
</evidence>
<accession>A0ABW1SF18</accession>
<proteinExistence type="inferred from homology"/>
<comment type="catalytic activity">
    <reaction evidence="12 13">
        <text>L-threonine + hydrogencarbonate + ATP = L-threonylcarbamoyladenylate + diphosphate + H2O</text>
        <dbReference type="Rhea" id="RHEA:36407"/>
        <dbReference type="ChEBI" id="CHEBI:15377"/>
        <dbReference type="ChEBI" id="CHEBI:17544"/>
        <dbReference type="ChEBI" id="CHEBI:30616"/>
        <dbReference type="ChEBI" id="CHEBI:33019"/>
        <dbReference type="ChEBI" id="CHEBI:57926"/>
        <dbReference type="ChEBI" id="CHEBI:73682"/>
        <dbReference type="EC" id="2.7.7.87"/>
    </reaction>
</comment>
<dbReference type="PIRSF" id="PIRSF004930">
    <property type="entry name" value="Tln_factor_SUA5"/>
    <property type="match status" value="1"/>
</dbReference>
<keyword evidence="16" id="KW-1185">Reference proteome</keyword>
<dbReference type="GO" id="GO:0061710">
    <property type="term" value="F:L-threonylcarbamoyladenylate synthase"/>
    <property type="evidence" value="ECO:0007669"/>
    <property type="project" value="UniProtKB-EC"/>
</dbReference>
<evidence type="ECO:0000256" key="11">
    <source>
        <dbReference type="ARBA" id="ARBA00029774"/>
    </source>
</evidence>
<dbReference type="EMBL" id="JBHSSW010000066">
    <property type="protein sequence ID" value="MFC6199804.1"/>
    <property type="molecule type" value="Genomic_DNA"/>
</dbReference>
<dbReference type="InterPro" id="IPR038385">
    <property type="entry name" value="Sua5/YwlC_C"/>
</dbReference>
<dbReference type="InterPro" id="IPR005145">
    <property type="entry name" value="Sua5_C"/>
</dbReference>
<dbReference type="InterPro" id="IPR050156">
    <property type="entry name" value="TC-AMP_synthase_SUA5"/>
</dbReference>